<dbReference type="InterPro" id="IPR050729">
    <property type="entry name" value="Rho-GAP"/>
</dbReference>
<feature type="domain" description="Rho-GAP" evidence="2">
    <location>
        <begin position="1"/>
        <end position="137"/>
    </location>
</feature>
<proteinExistence type="predicted"/>
<dbReference type="Proteomes" id="UP000568556">
    <property type="component" value="Unassembled WGS sequence"/>
</dbReference>
<comment type="caution">
    <text evidence="3">The sequence shown here is derived from an EMBL/GenBank/DDBJ whole genome shotgun (WGS) entry which is preliminary data.</text>
</comment>
<feature type="non-terminal residue" evidence="3">
    <location>
        <position position="1"/>
    </location>
</feature>
<dbReference type="GO" id="GO:0005737">
    <property type="term" value="C:cytoplasm"/>
    <property type="evidence" value="ECO:0007669"/>
    <property type="project" value="TreeGrafter"/>
</dbReference>
<evidence type="ECO:0000313" key="3">
    <source>
        <dbReference type="EMBL" id="NXL68269.1"/>
    </source>
</evidence>
<evidence type="ECO:0000259" key="2">
    <source>
        <dbReference type="PROSITE" id="PS50238"/>
    </source>
</evidence>
<organism evidence="3 4">
    <name type="scientific">Chordeiles acutipennis</name>
    <name type="common">Lesser nighthawk</name>
    <name type="synonym">Caprimulgus acutipennis</name>
    <dbReference type="NCBI Taxonomy" id="118183"/>
    <lineage>
        <taxon>Eukaryota</taxon>
        <taxon>Metazoa</taxon>
        <taxon>Chordata</taxon>
        <taxon>Craniata</taxon>
        <taxon>Vertebrata</taxon>
        <taxon>Euteleostomi</taxon>
        <taxon>Archelosauria</taxon>
        <taxon>Archosauria</taxon>
        <taxon>Dinosauria</taxon>
        <taxon>Saurischia</taxon>
        <taxon>Theropoda</taxon>
        <taxon>Coelurosauria</taxon>
        <taxon>Aves</taxon>
        <taxon>Neognathae</taxon>
        <taxon>Neoaves</taxon>
        <taxon>Strisores</taxon>
        <taxon>Caprimulgiformes</taxon>
        <taxon>Caprimulgidae</taxon>
        <taxon>Chordeilinae</taxon>
        <taxon>Chordeiles</taxon>
    </lineage>
</organism>
<dbReference type="AlphaFoldDB" id="A0A7L0UN19"/>
<feature type="non-terminal residue" evidence="3">
    <location>
        <position position="139"/>
    </location>
</feature>
<evidence type="ECO:0000313" key="4">
    <source>
        <dbReference type="Proteomes" id="UP000568556"/>
    </source>
</evidence>
<dbReference type="SUPFAM" id="SSF48350">
    <property type="entry name" value="GTPase activation domain, GAP"/>
    <property type="match status" value="1"/>
</dbReference>
<gene>
    <name evidence="3" type="primary">Arhgap15_1</name>
    <name evidence="3" type="ORF">CHOACU_R01464</name>
</gene>
<keyword evidence="1" id="KW-0343">GTPase activation</keyword>
<sequence length="139" mass="15946">PEERLSLADPEWSDIHVVTGALKLFLWELPEPLVPYRLFDPFIEAIKLPKPQEQVERVAELVQSLPLVNYSTLHYLLAHLCWVIERVDVNRLMCQNIGIVFGPTLLWPEHELGSLVAGMAQQNQAVELLLAHFDRIFPT</sequence>
<dbReference type="PANTHER" id="PTHR23176">
    <property type="entry name" value="RHO/RAC/CDC GTPASE-ACTIVATING PROTEIN"/>
    <property type="match status" value="1"/>
</dbReference>
<evidence type="ECO:0000256" key="1">
    <source>
        <dbReference type="ARBA" id="ARBA00022468"/>
    </source>
</evidence>
<reference evidence="3 4" key="1">
    <citation type="submission" date="2019-09" db="EMBL/GenBank/DDBJ databases">
        <title>Bird 10,000 Genomes (B10K) Project - Family phase.</title>
        <authorList>
            <person name="Zhang G."/>
        </authorList>
    </citation>
    <scope>NUCLEOTIDE SEQUENCE [LARGE SCALE GENOMIC DNA]</scope>
    <source>
        <strain evidence="3">B10K-DU-008-62</strain>
        <tissue evidence="3">Mixed tissue sample</tissue>
    </source>
</reference>
<name>A0A7L0UN19_CHOAC</name>
<accession>A0A7L0UN19</accession>
<protein>
    <submittedName>
        <fullName evidence="3">RHG15 protein</fullName>
    </submittedName>
</protein>
<dbReference type="Gene3D" id="1.10.555.10">
    <property type="entry name" value="Rho GTPase activation protein"/>
    <property type="match status" value="1"/>
</dbReference>
<dbReference type="PANTHER" id="PTHR23176:SF103">
    <property type="entry name" value="RHO GTPASE-ACTIVATING PROTEIN 9"/>
    <property type="match status" value="1"/>
</dbReference>
<keyword evidence="4" id="KW-1185">Reference proteome</keyword>
<dbReference type="SMART" id="SM00324">
    <property type="entry name" value="RhoGAP"/>
    <property type="match status" value="1"/>
</dbReference>
<dbReference type="GO" id="GO:0007165">
    <property type="term" value="P:signal transduction"/>
    <property type="evidence" value="ECO:0007669"/>
    <property type="project" value="InterPro"/>
</dbReference>
<dbReference type="InterPro" id="IPR008936">
    <property type="entry name" value="Rho_GTPase_activation_prot"/>
</dbReference>
<dbReference type="Pfam" id="PF00620">
    <property type="entry name" value="RhoGAP"/>
    <property type="match status" value="1"/>
</dbReference>
<dbReference type="EMBL" id="VXAQ01003169">
    <property type="protein sequence ID" value="NXL68269.1"/>
    <property type="molecule type" value="Genomic_DNA"/>
</dbReference>
<dbReference type="PROSITE" id="PS50238">
    <property type="entry name" value="RHOGAP"/>
    <property type="match status" value="1"/>
</dbReference>
<dbReference type="GO" id="GO:0005096">
    <property type="term" value="F:GTPase activator activity"/>
    <property type="evidence" value="ECO:0007669"/>
    <property type="project" value="UniProtKB-KW"/>
</dbReference>
<dbReference type="InterPro" id="IPR000198">
    <property type="entry name" value="RhoGAP_dom"/>
</dbReference>
<dbReference type="OrthoDB" id="79452at2759"/>